<evidence type="ECO:0000313" key="1">
    <source>
        <dbReference type="EMBL" id="QDV83295.1"/>
    </source>
</evidence>
<proteinExistence type="predicted"/>
<keyword evidence="2" id="KW-1185">Reference proteome</keyword>
<dbReference type="EMBL" id="CP036432">
    <property type="protein sequence ID" value="QDV83295.1"/>
    <property type="molecule type" value="Genomic_DNA"/>
</dbReference>
<accession>A0ABX5XMT5</accession>
<evidence type="ECO:0000313" key="2">
    <source>
        <dbReference type="Proteomes" id="UP000318081"/>
    </source>
</evidence>
<organism evidence="1 2">
    <name type="scientific">Stieleria magnilauensis</name>
    <dbReference type="NCBI Taxonomy" id="2527963"/>
    <lineage>
        <taxon>Bacteria</taxon>
        <taxon>Pseudomonadati</taxon>
        <taxon>Planctomycetota</taxon>
        <taxon>Planctomycetia</taxon>
        <taxon>Pirellulales</taxon>
        <taxon>Pirellulaceae</taxon>
        <taxon>Stieleria</taxon>
    </lineage>
</organism>
<sequence length="55" mass="6309">MNVYPVVPPQSRYLGYVCSGFPFQITNVQPVYLDSNCVPVVGVVGFRYKSRSFFW</sequence>
<reference evidence="1 2" key="1">
    <citation type="submission" date="2019-02" db="EMBL/GenBank/DDBJ databases">
        <title>Deep-cultivation of Planctomycetes and their phenomic and genomic characterization uncovers novel biology.</title>
        <authorList>
            <person name="Wiegand S."/>
            <person name="Jogler M."/>
            <person name="Boedeker C."/>
            <person name="Pinto D."/>
            <person name="Vollmers J."/>
            <person name="Rivas-Marin E."/>
            <person name="Kohn T."/>
            <person name="Peeters S.H."/>
            <person name="Heuer A."/>
            <person name="Rast P."/>
            <person name="Oberbeckmann S."/>
            <person name="Bunk B."/>
            <person name="Jeske O."/>
            <person name="Meyerdierks A."/>
            <person name="Storesund J.E."/>
            <person name="Kallscheuer N."/>
            <person name="Luecker S."/>
            <person name="Lage O.M."/>
            <person name="Pohl T."/>
            <person name="Merkel B.J."/>
            <person name="Hornburger P."/>
            <person name="Mueller R.-W."/>
            <person name="Bruemmer F."/>
            <person name="Labrenz M."/>
            <person name="Spormann A.M."/>
            <person name="Op den Camp H."/>
            <person name="Overmann J."/>
            <person name="Amann R."/>
            <person name="Jetten M.S.M."/>
            <person name="Mascher T."/>
            <person name="Medema M.H."/>
            <person name="Devos D.P."/>
            <person name="Kaster A.-K."/>
            <person name="Ovreas L."/>
            <person name="Rohde M."/>
            <person name="Galperin M.Y."/>
            <person name="Jogler C."/>
        </authorList>
    </citation>
    <scope>NUCLEOTIDE SEQUENCE [LARGE SCALE GENOMIC DNA]</scope>
    <source>
        <strain evidence="1 2">TBK1r</strain>
    </source>
</reference>
<dbReference type="Proteomes" id="UP000318081">
    <property type="component" value="Chromosome"/>
</dbReference>
<gene>
    <name evidence="1" type="ORF">TBK1r_22320</name>
</gene>
<name>A0ABX5XMT5_9BACT</name>
<protein>
    <submittedName>
        <fullName evidence="1">Uncharacterized protein</fullName>
    </submittedName>
</protein>